<dbReference type="PROSITE" id="PS50021">
    <property type="entry name" value="CH"/>
    <property type="match status" value="1"/>
</dbReference>
<evidence type="ECO:0000313" key="4">
    <source>
        <dbReference type="Proteomes" id="UP001281761"/>
    </source>
</evidence>
<dbReference type="Gene3D" id="1.25.40.570">
    <property type="match status" value="1"/>
</dbReference>
<dbReference type="InterPro" id="IPR036390">
    <property type="entry name" value="WH_DNA-bd_sf"/>
</dbReference>
<dbReference type="InterPro" id="IPR045135">
    <property type="entry name" value="Rpn7_N"/>
</dbReference>
<accession>A0ABQ9Y9P0</accession>
<keyword evidence="3" id="KW-0647">Proteasome</keyword>
<dbReference type="InterPro" id="IPR036872">
    <property type="entry name" value="CH_dom_sf"/>
</dbReference>
<dbReference type="PANTHER" id="PTHR14145">
    <property type="entry name" value="26S PROTESOME SUBUNIT 6"/>
    <property type="match status" value="1"/>
</dbReference>
<evidence type="ECO:0000259" key="2">
    <source>
        <dbReference type="PROSITE" id="PS50021"/>
    </source>
</evidence>
<dbReference type="InterPro" id="IPR019585">
    <property type="entry name" value="Rpn7/CSN1"/>
</dbReference>
<dbReference type="InterPro" id="IPR001715">
    <property type="entry name" value="CH_dom"/>
</dbReference>
<protein>
    <submittedName>
        <fullName evidence="3">26S proteasome non-ATPase regulatory subunit 6</fullName>
    </submittedName>
</protein>
<dbReference type="Pfam" id="PF10602">
    <property type="entry name" value="RPN7"/>
    <property type="match status" value="1"/>
</dbReference>
<sequence length="526" mass="60104">MTTPDYESSWIEASLLRQNNPLASITLFNHPELLSLIPEEKQKLWIYPEELLKYWIYHTLHKVDPTIQFTNYTIDWKDCVLYCKLFSALFPSFDASSVLSITDPMARAEKFIQTITPLLPFAPTLLGKHIILSDAYRNIIFLTNVFTHCSALTKSDAEIESLRSQLDHIKTMEERAEELERELEGLNEDQQEEKKKELHRNDSKLALTASGQLNPREAPAESLVRSMKDEAERQYTEKELDYISWIKQLGLKNMYQSAMLSPSDSTNVSFDRCLGWILIALRFNDIGLMKRKLDKIDSILSTGGTTIDWERKNRLTAFRATYAILTRNFADAAKSFSTSISTFVATELYPIESLVVYYVCSSIVGFSRSDLLEKVIRQSDVISVIDTIPHLRPLLHSFYNQSYAELLQNTFKVATTLLHGDKVFQAVAVSWTKDVRIRSYTQYLQPYKFVDFNRMTQQFGVSAEFLEQDLERFIVSGAMKAKINKVRGFVEGKAGYSSSTEFTSMLSDADGLISQMQTLIGSVLAL</sequence>
<feature type="compositionally biased region" description="Basic and acidic residues" evidence="1">
    <location>
        <begin position="192"/>
        <end position="201"/>
    </location>
</feature>
<proteinExistence type="predicted"/>
<keyword evidence="4" id="KW-1185">Reference proteome</keyword>
<dbReference type="Pfam" id="PF00307">
    <property type="entry name" value="CH"/>
    <property type="match status" value="1"/>
</dbReference>
<dbReference type="PANTHER" id="PTHR14145:SF1">
    <property type="entry name" value="26S PROTEASOME NON-ATPASE REGULATORY SUBUNIT 6"/>
    <property type="match status" value="1"/>
</dbReference>
<dbReference type="EMBL" id="JARBJD010000023">
    <property type="protein sequence ID" value="KAK2960413.1"/>
    <property type="molecule type" value="Genomic_DNA"/>
</dbReference>
<evidence type="ECO:0000256" key="1">
    <source>
        <dbReference type="SAM" id="MobiDB-lite"/>
    </source>
</evidence>
<feature type="region of interest" description="Disordered" evidence="1">
    <location>
        <begin position="177"/>
        <end position="201"/>
    </location>
</feature>
<feature type="domain" description="Calponin-homology (CH)" evidence="2">
    <location>
        <begin position="46"/>
        <end position="150"/>
    </location>
</feature>
<gene>
    <name evidence="3" type="ORF">BLNAU_4630</name>
</gene>
<dbReference type="SUPFAM" id="SSF46785">
    <property type="entry name" value="Winged helix' DNA-binding domain"/>
    <property type="match status" value="1"/>
</dbReference>
<organism evidence="3 4">
    <name type="scientific">Blattamonas nauphoetae</name>
    <dbReference type="NCBI Taxonomy" id="2049346"/>
    <lineage>
        <taxon>Eukaryota</taxon>
        <taxon>Metamonada</taxon>
        <taxon>Preaxostyla</taxon>
        <taxon>Oxymonadida</taxon>
        <taxon>Blattamonas</taxon>
    </lineage>
</organism>
<dbReference type="Proteomes" id="UP001281761">
    <property type="component" value="Unassembled WGS sequence"/>
</dbReference>
<evidence type="ECO:0000313" key="3">
    <source>
        <dbReference type="EMBL" id="KAK2960413.1"/>
    </source>
</evidence>
<reference evidence="3 4" key="1">
    <citation type="journal article" date="2022" name="bioRxiv">
        <title>Genomics of Preaxostyla Flagellates Illuminates Evolutionary Transitions and the Path Towards Mitochondrial Loss.</title>
        <authorList>
            <person name="Novak L.V.F."/>
            <person name="Treitli S.C."/>
            <person name="Pyrih J."/>
            <person name="Halakuc P."/>
            <person name="Pipaliya S.V."/>
            <person name="Vacek V."/>
            <person name="Brzon O."/>
            <person name="Soukal P."/>
            <person name="Eme L."/>
            <person name="Dacks J.B."/>
            <person name="Karnkowska A."/>
            <person name="Elias M."/>
            <person name="Hampl V."/>
        </authorList>
    </citation>
    <scope>NUCLEOTIDE SEQUENCE [LARGE SCALE GENOMIC DNA]</scope>
    <source>
        <strain evidence="3">NAU3</strain>
        <tissue evidence="3">Gut</tissue>
    </source>
</reference>
<dbReference type="InterPro" id="IPR000717">
    <property type="entry name" value="PCI_dom"/>
</dbReference>
<comment type="caution">
    <text evidence="3">The sequence shown here is derived from an EMBL/GenBank/DDBJ whole genome shotgun (WGS) entry which is preliminary data.</text>
</comment>
<dbReference type="Pfam" id="PF01399">
    <property type="entry name" value="PCI"/>
    <property type="match status" value="1"/>
</dbReference>
<dbReference type="SUPFAM" id="SSF47576">
    <property type="entry name" value="Calponin-homology domain, CH-domain"/>
    <property type="match status" value="1"/>
</dbReference>
<name>A0ABQ9Y9P0_9EUKA</name>
<feature type="compositionally biased region" description="Acidic residues" evidence="1">
    <location>
        <begin position="177"/>
        <end position="191"/>
    </location>
</feature>
<dbReference type="GO" id="GO:0000502">
    <property type="term" value="C:proteasome complex"/>
    <property type="evidence" value="ECO:0007669"/>
    <property type="project" value="UniProtKB-KW"/>
</dbReference>